<name>A0A1S8CIG5_9GAMM</name>
<evidence type="ECO:0000259" key="1">
    <source>
        <dbReference type="Pfam" id="PF11860"/>
    </source>
</evidence>
<dbReference type="InterPro" id="IPR024408">
    <property type="entry name" value="Muramidase"/>
</dbReference>
<dbReference type="OrthoDB" id="1523598at2"/>
<gene>
    <name evidence="2" type="ORF">BMI79_12100</name>
</gene>
<protein>
    <submittedName>
        <fullName evidence="2">Peptidoglycan-binding protein</fullName>
    </submittedName>
</protein>
<dbReference type="Proteomes" id="UP000216021">
    <property type="component" value="Unassembled WGS sequence"/>
</dbReference>
<dbReference type="RefSeq" id="WP_076942457.1">
    <property type="nucleotide sequence ID" value="NZ_MOXD01000006.1"/>
</dbReference>
<reference evidence="2 3" key="1">
    <citation type="submission" date="2016-11" db="EMBL/GenBank/DDBJ databases">
        <title>Rahnella oryzae sp. nov., isolated from rice root.</title>
        <authorList>
            <person name="Zhang X.-X."/>
            <person name="Zhang J."/>
        </authorList>
    </citation>
    <scope>NUCLEOTIDE SEQUENCE [LARGE SCALE GENOMIC DNA]</scope>
    <source>
        <strain evidence="2 3">J11-6</strain>
    </source>
</reference>
<sequence length="190" mass="20653">MNSLTSQDYQRAATLLGVPCAAVQAVAEVESVGRGMLPDGRPKILFERHVFRRLLLEKGMKTDGLPTDLVNGAVGGYSGGAAEHERLARAASIERECALQSCSWGAFQIMGYHWKLLKYPNLQAFINAMYSGEAAQLEAFVRFINANPVLTKALRALDWASFAKGYNGPGYASNNYDKKMAAAFSRAGGR</sequence>
<dbReference type="STRING" id="2034155.BMI79_12100"/>
<proteinExistence type="predicted"/>
<evidence type="ECO:0000313" key="2">
    <source>
        <dbReference type="EMBL" id="OMQ22250.1"/>
    </source>
</evidence>
<dbReference type="AlphaFoldDB" id="A0A1S8CIG5"/>
<comment type="caution">
    <text evidence="2">The sequence shown here is derived from an EMBL/GenBank/DDBJ whole genome shotgun (WGS) entry which is preliminary data.</text>
</comment>
<dbReference type="Pfam" id="PF11860">
    <property type="entry name" value="Muramidase"/>
    <property type="match status" value="1"/>
</dbReference>
<accession>A0A1S8CIG5</accession>
<dbReference type="EMBL" id="MOXD01000006">
    <property type="protein sequence ID" value="OMQ22250.1"/>
    <property type="molecule type" value="Genomic_DNA"/>
</dbReference>
<organism evidence="2 3">
    <name type="scientific">Serratia oryzae</name>
    <dbReference type="NCBI Taxonomy" id="2034155"/>
    <lineage>
        <taxon>Bacteria</taxon>
        <taxon>Pseudomonadati</taxon>
        <taxon>Pseudomonadota</taxon>
        <taxon>Gammaproteobacteria</taxon>
        <taxon>Enterobacterales</taxon>
        <taxon>Yersiniaceae</taxon>
        <taxon>Serratia</taxon>
    </lineage>
</organism>
<evidence type="ECO:0000313" key="3">
    <source>
        <dbReference type="Proteomes" id="UP000216021"/>
    </source>
</evidence>
<keyword evidence="3" id="KW-1185">Reference proteome</keyword>
<feature type="domain" description="N-acetylmuramidase" evidence="1">
    <location>
        <begin position="20"/>
        <end position="186"/>
    </location>
</feature>